<organism evidence="1 2">
    <name type="scientific">Roseateles hydrophilus</name>
    <dbReference type="NCBI Taxonomy" id="2975054"/>
    <lineage>
        <taxon>Bacteria</taxon>
        <taxon>Pseudomonadati</taxon>
        <taxon>Pseudomonadota</taxon>
        <taxon>Betaproteobacteria</taxon>
        <taxon>Burkholderiales</taxon>
        <taxon>Sphaerotilaceae</taxon>
        <taxon>Roseateles</taxon>
    </lineage>
</organism>
<reference evidence="1" key="1">
    <citation type="submission" date="2022-08" db="EMBL/GenBank/DDBJ databases">
        <title>Genome sequencing of Pelomonas sp. UHG3.</title>
        <authorList>
            <person name="So Y."/>
        </authorList>
    </citation>
    <scope>NUCLEOTIDE SEQUENCE</scope>
    <source>
        <strain evidence="1">UHG3</strain>
    </source>
</reference>
<proteinExistence type="predicted"/>
<dbReference type="EMBL" id="JAPPUY010000001">
    <property type="protein sequence ID" value="MCY4743843.1"/>
    <property type="molecule type" value="Genomic_DNA"/>
</dbReference>
<keyword evidence="2" id="KW-1185">Reference proteome</keyword>
<name>A0ACC6C5Z7_9BURK</name>
<comment type="caution">
    <text evidence="1">The sequence shown here is derived from an EMBL/GenBank/DDBJ whole genome shotgun (WGS) entry which is preliminary data.</text>
</comment>
<accession>A0ACC6C5Z7</accession>
<evidence type="ECO:0000313" key="1">
    <source>
        <dbReference type="EMBL" id="MCY4743843.1"/>
    </source>
</evidence>
<sequence>MTPDPVEARAQAAFKRCAAAYNRNPTHGADRAFMRCHDAQRGVYDAAQEQVWQGLATKTPEACHAAVQALRQSMAGMAAAQQVFADAMTTPRPGQGEADAALLKSVAAAASYRLAKALTDAIERRLDNPPSCTPALP</sequence>
<gene>
    <name evidence="1" type="ORF">NYO99_02540</name>
</gene>
<dbReference type="Proteomes" id="UP001076464">
    <property type="component" value="Unassembled WGS sequence"/>
</dbReference>
<evidence type="ECO:0000313" key="2">
    <source>
        <dbReference type="Proteomes" id="UP001076464"/>
    </source>
</evidence>
<protein>
    <submittedName>
        <fullName evidence="1">Uncharacterized protein</fullName>
    </submittedName>
</protein>